<dbReference type="AlphaFoldDB" id="A0AAV7ML90"/>
<comment type="caution">
    <text evidence="1">The sequence shown here is derived from an EMBL/GenBank/DDBJ whole genome shotgun (WGS) entry which is preliminary data.</text>
</comment>
<accession>A0AAV7ML90</accession>
<organism evidence="1 2">
    <name type="scientific">Pleurodeles waltl</name>
    <name type="common">Iberian ribbed newt</name>
    <dbReference type="NCBI Taxonomy" id="8319"/>
    <lineage>
        <taxon>Eukaryota</taxon>
        <taxon>Metazoa</taxon>
        <taxon>Chordata</taxon>
        <taxon>Craniata</taxon>
        <taxon>Vertebrata</taxon>
        <taxon>Euteleostomi</taxon>
        <taxon>Amphibia</taxon>
        <taxon>Batrachia</taxon>
        <taxon>Caudata</taxon>
        <taxon>Salamandroidea</taxon>
        <taxon>Salamandridae</taxon>
        <taxon>Pleurodelinae</taxon>
        <taxon>Pleurodeles</taxon>
    </lineage>
</organism>
<dbReference type="EMBL" id="JANPWB010000013">
    <property type="protein sequence ID" value="KAJ1104141.1"/>
    <property type="molecule type" value="Genomic_DNA"/>
</dbReference>
<reference evidence="1" key="1">
    <citation type="journal article" date="2022" name="bioRxiv">
        <title>Sequencing and chromosome-scale assembly of the giantPleurodeles waltlgenome.</title>
        <authorList>
            <person name="Brown T."/>
            <person name="Elewa A."/>
            <person name="Iarovenko S."/>
            <person name="Subramanian E."/>
            <person name="Araus A.J."/>
            <person name="Petzold A."/>
            <person name="Susuki M."/>
            <person name="Suzuki K.-i.T."/>
            <person name="Hayashi T."/>
            <person name="Toyoda A."/>
            <person name="Oliveira C."/>
            <person name="Osipova E."/>
            <person name="Leigh N.D."/>
            <person name="Simon A."/>
            <person name="Yun M.H."/>
        </authorList>
    </citation>
    <scope>NUCLEOTIDE SEQUENCE</scope>
    <source>
        <strain evidence="1">20211129_DDA</strain>
        <tissue evidence="1">Liver</tissue>
    </source>
</reference>
<evidence type="ECO:0000313" key="1">
    <source>
        <dbReference type="EMBL" id="KAJ1104141.1"/>
    </source>
</evidence>
<dbReference type="Proteomes" id="UP001066276">
    <property type="component" value="Chromosome 9"/>
</dbReference>
<keyword evidence="2" id="KW-1185">Reference proteome</keyword>
<sequence>MKDVAKAIDGIFSLDFVEADFVHDKIIVDEARTIFSVDEIGIWLVENVIKKDEAVDNVETVLVVEGMDALGVYGANGNFLIDGEKLVDDLSVSGAEDGFLKV</sequence>
<gene>
    <name evidence="1" type="ORF">NDU88_001556</name>
</gene>
<name>A0AAV7ML90_PLEWA</name>
<protein>
    <submittedName>
        <fullName evidence="1">Uncharacterized protein</fullName>
    </submittedName>
</protein>
<evidence type="ECO:0000313" key="2">
    <source>
        <dbReference type="Proteomes" id="UP001066276"/>
    </source>
</evidence>
<proteinExistence type="predicted"/>